<reference evidence="1" key="1">
    <citation type="submission" date="2019-09" db="EMBL/GenBank/DDBJ databases">
        <authorList>
            <person name="Li J."/>
        </authorList>
    </citation>
    <scope>NUCLEOTIDE SEQUENCE [LARGE SCALE GENOMIC DNA]</scope>
    <source>
        <strain evidence="1">NRBC 14897</strain>
    </source>
</reference>
<protein>
    <submittedName>
        <fullName evidence="1">Uncharacterized protein</fullName>
    </submittedName>
</protein>
<dbReference type="AlphaFoldDB" id="A0A641AS64"/>
<dbReference type="Proteomes" id="UP001515100">
    <property type="component" value="Unassembled WGS sequence"/>
</dbReference>
<accession>A0A641AS64</accession>
<sequence>MIALTSGDAAVDLRELAQDVRDNGWDHYDREHVARLLEGAATCWELGEPVLVTGGSPSAPARLMLVRGGGDLS</sequence>
<gene>
    <name evidence="1" type="ORF">ESP62_004870</name>
</gene>
<comment type="caution">
    <text evidence="1">The sequence shown here is derived from an EMBL/GenBank/DDBJ whole genome shotgun (WGS) entry which is preliminary data.</text>
</comment>
<evidence type="ECO:0000313" key="1">
    <source>
        <dbReference type="EMBL" id="KAA1380512.1"/>
    </source>
</evidence>
<dbReference type="EMBL" id="SDPP02000001">
    <property type="protein sequence ID" value="KAA1380512.1"/>
    <property type="molecule type" value="Genomic_DNA"/>
</dbReference>
<dbReference type="RefSeq" id="WP_129181047.1">
    <property type="nucleotide sequence ID" value="NZ_JAGIOG010000001.1"/>
</dbReference>
<name>A0A641AS64_9ACTN</name>
<keyword evidence="2" id="KW-1185">Reference proteome</keyword>
<evidence type="ECO:0000313" key="2">
    <source>
        <dbReference type="Proteomes" id="UP001515100"/>
    </source>
</evidence>
<proteinExistence type="predicted"/>
<organism evidence="1 2">
    <name type="scientific">Aeromicrobium fastidiosum</name>
    <dbReference type="NCBI Taxonomy" id="52699"/>
    <lineage>
        <taxon>Bacteria</taxon>
        <taxon>Bacillati</taxon>
        <taxon>Actinomycetota</taxon>
        <taxon>Actinomycetes</taxon>
        <taxon>Propionibacteriales</taxon>
        <taxon>Nocardioidaceae</taxon>
        <taxon>Aeromicrobium</taxon>
    </lineage>
</organism>